<protein>
    <recommendedName>
        <fullName evidence="3">Transcriptional regulator</fullName>
    </recommendedName>
</protein>
<dbReference type="EMBL" id="BJYU01000024">
    <property type="protein sequence ID" value="GEO14434.1"/>
    <property type="molecule type" value="Genomic_DNA"/>
</dbReference>
<dbReference type="Gene3D" id="1.10.260.40">
    <property type="entry name" value="lambda repressor-like DNA-binding domains"/>
    <property type="match status" value="1"/>
</dbReference>
<evidence type="ECO:0000313" key="1">
    <source>
        <dbReference type="EMBL" id="GEO14434.1"/>
    </source>
</evidence>
<organism evidence="1 2">
    <name type="scientific">Microvirga aerophila</name>
    <dbReference type="NCBI Taxonomy" id="670291"/>
    <lineage>
        <taxon>Bacteria</taxon>
        <taxon>Pseudomonadati</taxon>
        <taxon>Pseudomonadota</taxon>
        <taxon>Alphaproteobacteria</taxon>
        <taxon>Hyphomicrobiales</taxon>
        <taxon>Methylobacteriaceae</taxon>
        <taxon>Microvirga</taxon>
    </lineage>
</organism>
<dbReference type="SUPFAM" id="SSF47413">
    <property type="entry name" value="lambda repressor-like DNA-binding domains"/>
    <property type="match status" value="1"/>
</dbReference>
<name>A0A512BR92_9HYPH</name>
<proteinExistence type="predicted"/>
<evidence type="ECO:0008006" key="3">
    <source>
        <dbReference type="Google" id="ProtNLM"/>
    </source>
</evidence>
<sequence>MLTAEQLRAARALLRWDQSTAAEQSGVSVESIKRLERLEGPLRSAKAGTLEALEMAFQAAGVIFIAENGEGPGVRLKKAHQ</sequence>
<reference evidence="1 2" key="1">
    <citation type="submission" date="2019-07" db="EMBL/GenBank/DDBJ databases">
        <title>Whole genome shotgun sequence of Microvirga aerophila NBRC 106136.</title>
        <authorList>
            <person name="Hosoyama A."/>
            <person name="Uohara A."/>
            <person name="Ohji S."/>
            <person name="Ichikawa N."/>
        </authorList>
    </citation>
    <scope>NUCLEOTIDE SEQUENCE [LARGE SCALE GENOMIC DNA]</scope>
    <source>
        <strain evidence="1 2">NBRC 106136</strain>
    </source>
</reference>
<dbReference type="RefSeq" id="WP_114186305.1">
    <property type="nucleotide sequence ID" value="NZ_BJYU01000024.1"/>
</dbReference>
<accession>A0A512BR92</accession>
<evidence type="ECO:0000313" key="2">
    <source>
        <dbReference type="Proteomes" id="UP000321085"/>
    </source>
</evidence>
<dbReference type="OrthoDB" id="7305227at2"/>
<gene>
    <name evidence="1" type="ORF">MAE02_21300</name>
</gene>
<dbReference type="AlphaFoldDB" id="A0A512BR92"/>
<dbReference type="InterPro" id="IPR010982">
    <property type="entry name" value="Lambda_DNA-bd_dom_sf"/>
</dbReference>
<keyword evidence="2" id="KW-1185">Reference proteome</keyword>
<comment type="caution">
    <text evidence="1">The sequence shown here is derived from an EMBL/GenBank/DDBJ whole genome shotgun (WGS) entry which is preliminary data.</text>
</comment>
<dbReference type="GO" id="GO:0003677">
    <property type="term" value="F:DNA binding"/>
    <property type="evidence" value="ECO:0007669"/>
    <property type="project" value="InterPro"/>
</dbReference>
<dbReference type="Proteomes" id="UP000321085">
    <property type="component" value="Unassembled WGS sequence"/>
</dbReference>